<keyword evidence="7" id="KW-1185">Reference proteome</keyword>
<evidence type="ECO:0000313" key="7">
    <source>
        <dbReference type="Proteomes" id="UP000007882"/>
    </source>
</evidence>
<gene>
    <name evidence="6" type="ordered locus">AMIS_37230</name>
</gene>
<dbReference type="GO" id="GO:0005524">
    <property type="term" value="F:ATP binding"/>
    <property type="evidence" value="ECO:0007669"/>
    <property type="project" value="UniProtKB-KW"/>
</dbReference>
<accession>I0H7F6</accession>
<evidence type="ECO:0000256" key="3">
    <source>
        <dbReference type="ARBA" id="ARBA00022777"/>
    </source>
</evidence>
<dbReference type="eggNOG" id="COG3281">
    <property type="taxonomic scope" value="Bacteria"/>
</dbReference>
<keyword evidence="3" id="KW-0418">Kinase</keyword>
<proteinExistence type="predicted"/>
<keyword evidence="4" id="KW-0067">ATP-binding</keyword>
<evidence type="ECO:0000256" key="2">
    <source>
        <dbReference type="ARBA" id="ARBA00022741"/>
    </source>
</evidence>
<dbReference type="HOGENOM" id="CLU_108515_0_0_11"/>
<keyword evidence="1" id="KW-0808">Transferase</keyword>
<evidence type="ECO:0000313" key="6">
    <source>
        <dbReference type="EMBL" id="BAL88943.1"/>
    </source>
</evidence>
<dbReference type="EMBL" id="AP012319">
    <property type="protein sequence ID" value="BAL88943.1"/>
    <property type="molecule type" value="Genomic_DNA"/>
</dbReference>
<dbReference type="STRING" id="512565.AMIS_37230"/>
<dbReference type="NCBIfam" id="NF047744">
    <property type="entry name" value="CG0192_rel"/>
    <property type="match status" value="1"/>
</dbReference>
<dbReference type="Pfam" id="PF18085">
    <property type="entry name" value="Mak_N_cap"/>
    <property type="match status" value="1"/>
</dbReference>
<evidence type="ECO:0000256" key="4">
    <source>
        <dbReference type="ARBA" id="ARBA00022840"/>
    </source>
</evidence>
<organism evidence="6 7">
    <name type="scientific">Actinoplanes missouriensis (strain ATCC 14538 / DSM 43046 / CBS 188.64 / JCM 3121 / NBRC 102363 / NCIMB 12654 / NRRL B-3342 / UNCC 431)</name>
    <dbReference type="NCBI Taxonomy" id="512565"/>
    <lineage>
        <taxon>Bacteria</taxon>
        <taxon>Bacillati</taxon>
        <taxon>Actinomycetota</taxon>
        <taxon>Actinomycetes</taxon>
        <taxon>Micromonosporales</taxon>
        <taxon>Micromonosporaceae</taxon>
        <taxon>Actinoplanes</taxon>
    </lineage>
</organism>
<dbReference type="RefSeq" id="WP_014443837.1">
    <property type="nucleotide sequence ID" value="NC_017093.1"/>
</dbReference>
<keyword evidence="2" id="KW-0547">Nucleotide-binding</keyword>
<reference evidence="6 7" key="1">
    <citation type="submission" date="2012-02" db="EMBL/GenBank/DDBJ databases">
        <title>Complete genome sequence of Actinoplanes missouriensis 431 (= NBRC 102363).</title>
        <authorList>
            <person name="Ohnishi Y."/>
            <person name="Ishikawa J."/>
            <person name="Sekine M."/>
            <person name="Hosoyama A."/>
            <person name="Harada T."/>
            <person name="Narita H."/>
            <person name="Hata T."/>
            <person name="Konno Y."/>
            <person name="Tutikane K."/>
            <person name="Fujita N."/>
            <person name="Horinouchi S."/>
            <person name="Hayakawa M."/>
        </authorList>
    </citation>
    <scope>NUCLEOTIDE SEQUENCE [LARGE SCALE GENOMIC DNA]</scope>
    <source>
        <strain evidence="7">ATCC 14538 / DSM 43046 / CBS 188.64 / JCM 3121 / NBRC 102363 / NCIMB 12654 / NRRL B-3342 / UNCC 431</strain>
    </source>
</reference>
<protein>
    <recommendedName>
        <fullName evidence="5">Maltokinase N-terminal cap domain-containing protein</fullName>
    </recommendedName>
</protein>
<evidence type="ECO:0000256" key="1">
    <source>
        <dbReference type="ARBA" id="ARBA00022679"/>
    </source>
</evidence>
<sequence>MALLHKATITPSKLELLTAWLPGRPWQDGPIGADLTRVAAARFDDPDGEVGIETMLVRSGDGPVLHVPLTYRGAPLDGAEQHLIGTCEHSVLGTRWVYDATGDPVYVAALVEVIRSGGGAAVEELEIDGGRVTRETDLTLTGSGAEVPPAGAITGHTDGDPTLITAGPLTLHVNRLPLIVVDPTDDGVLTACWSGQETPVVLAHLTTHPA</sequence>
<feature type="domain" description="Maltokinase N-terminal cap" evidence="5">
    <location>
        <begin position="20"/>
        <end position="103"/>
    </location>
</feature>
<dbReference type="OrthoDB" id="3787729at2"/>
<dbReference type="Proteomes" id="UP000007882">
    <property type="component" value="Chromosome"/>
</dbReference>
<dbReference type="GO" id="GO:0016301">
    <property type="term" value="F:kinase activity"/>
    <property type="evidence" value="ECO:0007669"/>
    <property type="project" value="UniProtKB-KW"/>
</dbReference>
<name>I0H7F6_ACTM4</name>
<evidence type="ECO:0000259" key="5">
    <source>
        <dbReference type="Pfam" id="PF18085"/>
    </source>
</evidence>
<dbReference type="AlphaFoldDB" id="I0H7F6"/>
<dbReference type="KEGG" id="ams:AMIS_37230"/>
<dbReference type="PATRIC" id="fig|512565.3.peg.3714"/>
<dbReference type="InterPro" id="IPR040999">
    <property type="entry name" value="Mak_N_cap"/>
</dbReference>